<dbReference type="PROSITE" id="PS51257">
    <property type="entry name" value="PROKAR_LIPOPROTEIN"/>
    <property type="match status" value="1"/>
</dbReference>
<evidence type="ECO:0000256" key="3">
    <source>
        <dbReference type="ARBA" id="ARBA00022729"/>
    </source>
</evidence>
<dbReference type="GO" id="GO:1901982">
    <property type="term" value="F:maltose binding"/>
    <property type="evidence" value="ECO:0007669"/>
    <property type="project" value="TreeGrafter"/>
</dbReference>
<dbReference type="EMBL" id="LT629732">
    <property type="protein sequence ID" value="SDS40902.1"/>
    <property type="molecule type" value="Genomic_DNA"/>
</dbReference>
<dbReference type="Proteomes" id="UP000198983">
    <property type="component" value="Chromosome I"/>
</dbReference>
<dbReference type="GO" id="GO:0055052">
    <property type="term" value="C:ATP-binding cassette (ABC) transporter complex, substrate-binding subunit-containing"/>
    <property type="evidence" value="ECO:0007669"/>
    <property type="project" value="TreeGrafter"/>
</dbReference>
<protein>
    <submittedName>
        <fullName evidence="5">Carbohydrate ABC transporter substrate-binding protein, CUT1 family</fullName>
    </submittedName>
</protein>
<name>A0A1H1RYS9_9ACTN</name>
<gene>
    <name evidence="5" type="ORF">SAMN04489717_2603</name>
</gene>
<reference evidence="5 6" key="1">
    <citation type="submission" date="2016-10" db="EMBL/GenBank/DDBJ databases">
        <authorList>
            <person name="de Groot N.N."/>
        </authorList>
    </citation>
    <scope>NUCLEOTIDE SEQUENCE [LARGE SCALE GENOMIC DNA]</scope>
    <source>
        <strain evidence="5 6">DSM 22024</strain>
    </source>
</reference>
<dbReference type="SUPFAM" id="SSF53850">
    <property type="entry name" value="Periplasmic binding protein-like II"/>
    <property type="match status" value="1"/>
</dbReference>
<dbReference type="OrthoDB" id="3655235at2"/>
<dbReference type="GO" id="GO:0042956">
    <property type="term" value="P:maltodextrin transmembrane transport"/>
    <property type="evidence" value="ECO:0007669"/>
    <property type="project" value="TreeGrafter"/>
</dbReference>
<keyword evidence="3 4" id="KW-0732">Signal</keyword>
<feature type="signal peptide" evidence="4">
    <location>
        <begin position="1"/>
        <end position="25"/>
    </location>
</feature>
<accession>A0A1H1RYS9</accession>
<dbReference type="GO" id="GO:0015768">
    <property type="term" value="P:maltose transport"/>
    <property type="evidence" value="ECO:0007669"/>
    <property type="project" value="TreeGrafter"/>
</dbReference>
<dbReference type="InterPro" id="IPR006059">
    <property type="entry name" value="SBP"/>
</dbReference>
<dbReference type="CDD" id="cd13585">
    <property type="entry name" value="PBP2_TMBP_like"/>
    <property type="match status" value="1"/>
</dbReference>
<dbReference type="PANTHER" id="PTHR30061:SF50">
    <property type="entry name" value="MALTOSE_MALTODEXTRIN-BINDING PERIPLASMIC PROTEIN"/>
    <property type="match status" value="1"/>
</dbReference>
<comment type="similarity">
    <text evidence="1">Belongs to the bacterial solute-binding protein 1 family.</text>
</comment>
<keyword evidence="2" id="KW-0813">Transport</keyword>
<sequence>MPSARKLRSVAVALACTVATIPVIAACGSSGEDKPSAGPVQLTMSAWGGDVDKKVYEHRLALAHKKYPNITVKLQMAPGGEDYSQKISTAIAGGKGPDILELAEQTSAFASKNQILPLDDKVKASKLDLTKMFGPTVPKIFQYDDRQYAIPDRSGAMVLYYNKKLFDQAGVGYPTADWSWADLLAASRKLTVRENGKVKQWGFATISWWPYWMTFMYQNGGRILDDKGAPVVNTPENVAAMKWYNDLAWKEKVSPTPRDFANYGQGVGPDQLFAQGKLAMEITGFWNISAANSVKGLDWDISPLWHGKQPATSAFFNGLAVSRSSKHAADAWKVIEFMAGEEGQRPIIDNAEDAPANVLVQRSDAFLKPKWAKRDVNMNAFADSADAIFVPPLTPQWNEMLKVFTDNIELMMNNKVTPEKALATIQQRLGPVMKQGG</sequence>
<dbReference type="RefSeq" id="WP_092653580.1">
    <property type="nucleotide sequence ID" value="NZ_LT629732.1"/>
</dbReference>
<evidence type="ECO:0000313" key="5">
    <source>
        <dbReference type="EMBL" id="SDS40902.1"/>
    </source>
</evidence>
<dbReference type="Pfam" id="PF01547">
    <property type="entry name" value="SBP_bac_1"/>
    <property type="match status" value="1"/>
</dbReference>
<evidence type="ECO:0000313" key="6">
    <source>
        <dbReference type="Proteomes" id="UP000198983"/>
    </source>
</evidence>
<dbReference type="STRING" id="117157.SAMN04489717_2603"/>
<proteinExistence type="inferred from homology"/>
<feature type="chain" id="PRO_5009259447" evidence="4">
    <location>
        <begin position="26"/>
        <end position="437"/>
    </location>
</feature>
<dbReference type="PANTHER" id="PTHR30061">
    <property type="entry name" value="MALTOSE-BINDING PERIPLASMIC PROTEIN"/>
    <property type="match status" value="1"/>
</dbReference>
<dbReference type="Gene3D" id="3.40.190.10">
    <property type="entry name" value="Periplasmic binding protein-like II"/>
    <property type="match status" value="1"/>
</dbReference>
<evidence type="ECO:0000256" key="2">
    <source>
        <dbReference type="ARBA" id="ARBA00022448"/>
    </source>
</evidence>
<dbReference type="AlphaFoldDB" id="A0A1H1RYS9"/>
<evidence type="ECO:0000256" key="4">
    <source>
        <dbReference type="SAM" id="SignalP"/>
    </source>
</evidence>
<evidence type="ECO:0000256" key="1">
    <source>
        <dbReference type="ARBA" id="ARBA00008520"/>
    </source>
</evidence>
<keyword evidence="6" id="KW-1185">Reference proteome</keyword>
<organism evidence="5 6">
    <name type="scientific">Actinopolymorpha singaporensis</name>
    <dbReference type="NCBI Taxonomy" id="117157"/>
    <lineage>
        <taxon>Bacteria</taxon>
        <taxon>Bacillati</taxon>
        <taxon>Actinomycetota</taxon>
        <taxon>Actinomycetes</taxon>
        <taxon>Propionibacteriales</taxon>
        <taxon>Actinopolymorphaceae</taxon>
        <taxon>Actinopolymorpha</taxon>
    </lineage>
</organism>